<name>A0A328AYQ4_9CAUL</name>
<dbReference type="Proteomes" id="UP000249842">
    <property type="component" value="Unassembled WGS sequence"/>
</dbReference>
<evidence type="ECO:0000313" key="2">
    <source>
        <dbReference type="Proteomes" id="UP000249842"/>
    </source>
</evidence>
<dbReference type="AlphaFoldDB" id="A0A328AYQ4"/>
<dbReference type="EMBL" id="QFYP01000001">
    <property type="protein sequence ID" value="RAK58724.1"/>
    <property type="molecule type" value="Genomic_DNA"/>
</dbReference>
<comment type="caution">
    <text evidence="1">The sequence shown here is derived from an EMBL/GenBank/DDBJ whole genome shotgun (WGS) entry which is preliminary data.</text>
</comment>
<accession>A0A328AYQ4</accession>
<proteinExistence type="predicted"/>
<evidence type="ECO:0000313" key="1">
    <source>
        <dbReference type="EMBL" id="RAK58724.1"/>
    </source>
</evidence>
<protein>
    <submittedName>
        <fullName evidence="1">Uncharacterized protein</fullName>
    </submittedName>
</protein>
<sequence length="65" mass="7191">MVIRRVPVRVSCVPKTLPTAPVYPDTDAALRASAGAADRYQLMAAGRILRQRRLAELERIVDGCR</sequence>
<organism evidence="1 2">
    <name type="scientific">Phenylobacterium hankyongense</name>
    <dbReference type="NCBI Taxonomy" id="1813876"/>
    <lineage>
        <taxon>Bacteria</taxon>
        <taxon>Pseudomonadati</taxon>
        <taxon>Pseudomonadota</taxon>
        <taxon>Alphaproteobacteria</taxon>
        <taxon>Caulobacterales</taxon>
        <taxon>Caulobacteraceae</taxon>
        <taxon>Phenylobacterium</taxon>
    </lineage>
</organism>
<keyword evidence="2" id="KW-1185">Reference proteome</keyword>
<reference evidence="2" key="1">
    <citation type="submission" date="2018-05" db="EMBL/GenBank/DDBJ databases">
        <authorList>
            <person name="Li X."/>
        </authorList>
    </citation>
    <scope>NUCLEOTIDE SEQUENCE [LARGE SCALE GENOMIC DNA]</scope>
    <source>
        <strain evidence="2">HKS-05</strain>
    </source>
</reference>
<gene>
    <name evidence="1" type="ORF">DJ021_02360</name>
</gene>